<dbReference type="InterPro" id="IPR045851">
    <property type="entry name" value="AMP-bd_C_sf"/>
</dbReference>
<name>A0A066V871_TILAU</name>
<dbReference type="Gene3D" id="3.40.50.12780">
    <property type="entry name" value="N-terminal domain of ligase-like"/>
    <property type="match status" value="1"/>
</dbReference>
<evidence type="ECO:0000313" key="4">
    <source>
        <dbReference type="Proteomes" id="UP000027361"/>
    </source>
</evidence>
<dbReference type="HOGENOM" id="CLU_000022_59_7_1"/>
<dbReference type="OrthoDB" id="10253115at2759"/>
<evidence type="ECO:0000313" key="3">
    <source>
        <dbReference type="EMBL" id="KDN37912.1"/>
    </source>
</evidence>
<feature type="domain" description="AMP-dependent synthetase/ligase" evidence="1">
    <location>
        <begin position="142"/>
        <end position="586"/>
    </location>
</feature>
<feature type="domain" description="AMP-binding enzyme C-terminal" evidence="2">
    <location>
        <begin position="644"/>
        <end position="727"/>
    </location>
</feature>
<gene>
    <name evidence="3" type="ORF">K437DRAFT_259628</name>
</gene>
<dbReference type="InterPro" id="IPR025110">
    <property type="entry name" value="AMP-bd_C"/>
</dbReference>
<dbReference type="InParanoid" id="A0A066V871"/>
<dbReference type="GeneID" id="25265328"/>
<dbReference type="Gene3D" id="3.30.300.30">
    <property type="match status" value="1"/>
</dbReference>
<keyword evidence="4" id="KW-1185">Reference proteome</keyword>
<dbReference type="EMBL" id="JMSN01000129">
    <property type="protein sequence ID" value="KDN37912.1"/>
    <property type="molecule type" value="Genomic_DNA"/>
</dbReference>
<evidence type="ECO:0000259" key="1">
    <source>
        <dbReference type="Pfam" id="PF00501"/>
    </source>
</evidence>
<dbReference type="InterPro" id="IPR000873">
    <property type="entry name" value="AMP-dep_synth/lig_dom"/>
</dbReference>
<dbReference type="OMA" id="ICCRGYN"/>
<organism evidence="3 4">
    <name type="scientific">Tilletiaria anomala (strain ATCC 24038 / CBS 436.72 / UBC 951)</name>
    <dbReference type="NCBI Taxonomy" id="1037660"/>
    <lineage>
        <taxon>Eukaryota</taxon>
        <taxon>Fungi</taxon>
        <taxon>Dikarya</taxon>
        <taxon>Basidiomycota</taxon>
        <taxon>Ustilaginomycotina</taxon>
        <taxon>Exobasidiomycetes</taxon>
        <taxon>Georgefischeriales</taxon>
        <taxon>Tilletiariaceae</taxon>
        <taxon>Tilletiaria</taxon>
    </lineage>
</organism>
<dbReference type="Pfam" id="PF00501">
    <property type="entry name" value="AMP-binding"/>
    <property type="match status" value="1"/>
</dbReference>
<dbReference type="RefSeq" id="XP_013240516.1">
    <property type="nucleotide sequence ID" value="XM_013385062.1"/>
</dbReference>
<dbReference type="InterPro" id="IPR020845">
    <property type="entry name" value="AMP-binding_CS"/>
</dbReference>
<proteinExistence type="predicted"/>
<reference evidence="3 4" key="1">
    <citation type="submission" date="2014-05" db="EMBL/GenBank/DDBJ databases">
        <title>Draft genome sequence of a rare smut relative, Tilletiaria anomala UBC 951.</title>
        <authorList>
            <consortium name="DOE Joint Genome Institute"/>
            <person name="Toome M."/>
            <person name="Kuo A."/>
            <person name="Henrissat B."/>
            <person name="Lipzen A."/>
            <person name="Tritt A."/>
            <person name="Yoshinaga Y."/>
            <person name="Zane M."/>
            <person name="Barry K."/>
            <person name="Grigoriev I.V."/>
            <person name="Spatafora J.W."/>
            <person name="Aimea M.C."/>
        </authorList>
    </citation>
    <scope>NUCLEOTIDE SEQUENCE [LARGE SCALE GENOMIC DNA]</scope>
    <source>
        <strain evidence="3 4">UBC 951</strain>
    </source>
</reference>
<dbReference type="STRING" id="1037660.A0A066V871"/>
<dbReference type="PANTHER" id="PTHR43201">
    <property type="entry name" value="ACYL-COA SYNTHETASE"/>
    <property type="match status" value="1"/>
</dbReference>
<evidence type="ECO:0000259" key="2">
    <source>
        <dbReference type="Pfam" id="PF13193"/>
    </source>
</evidence>
<dbReference type="PROSITE" id="PS00455">
    <property type="entry name" value="AMP_BINDING"/>
    <property type="match status" value="1"/>
</dbReference>
<dbReference type="Gene3D" id="3.40.50.980">
    <property type="match status" value="1"/>
</dbReference>
<dbReference type="AlphaFoldDB" id="A0A066V871"/>
<protein>
    <submittedName>
        <fullName evidence="3">Acetyl-CoA synthetase-like protein</fullName>
    </submittedName>
</protein>
<dbReference type="Proteomes" id="UP000027361">
    <property type="component" value="Unassembled WGS sequence"/>
</dbReference>
<accession>A0A066V871</accession>
<dbReference type="InterPro" id="IPR042099">
    <property type="entry name" value="ANL_N_sf"/>
</dbReference>
<dbReference type="SUPFAM" id="SSF56801">
    <property type="entry name" value="Acetyl-CoA synthetase-like"/>
    <property type="match status" value="1"/>
</dbReference>
<dbReference type="GO" id="GO:0006631">
    <property type="term" value="P:fatty acid metabolic process"/>
    <property type="evidence" value="ECO:0007669"/>
    <property type="project" value="TreeGrafter"/>
</dbReference>
<comment type="caution">
    <text evidence="3">The sequence shown here is derived from an EMBL/GenBank/DDBJ whole genome shotgun (WGS) entry which is preliminary data.</text>
</comment>
<dbReference type="PANTHER" id="PTHR43201:SF30">
    <property type="entry name" value="AMP-DEPENDENT SYNTHETASE_LIGASE DOMAIN-CONTAINING PROTEIN"/>
    <property type="match status" value="1"/>
</dbReference>
<dbReference type="GO" id="GO:0031956">
    <property type="term" value="F:medium-chain fatty acid-CoA ligase activity"/>
    <property type="evidence" value="ECO:0007669"/>
    <property type="project" value="TreeGrafter"/>
</dbReference>
<dbReference type="Pfam" id="PF13193">
    <property type="entry name" value="AMP-binding_C"/>
    <property type="match status" value="1"/>
</dbReference>
<sequence>MAASSSAEVSLRCQQTALSFGIHDLLNRRLSSLPAHGSLRRITLAKRQLPRQTWAIPSALLPPAREKRNYAAIASSPGYKPWPTARDAKGKLVSRVSGPTEEALSEKSLASFWNTLVSKHGGRSALICKHEPPDQHAVGARSIAKGADTVAASSDCLRWSFADMNAHIDDLVRGLSHIGVQNGSIVAVLMMNNSAYAALQWATAKLGAILVTLNPSYSARELAHVLKQVQASTLVLVPGLRTSDYLESLQKILPGLASASAGTHGDKTLLQEESMPFLKRLVVVDNLSGRPRRWESSSLHVQQGLTFAEALGHLYGKAVDYRDLLSEGQAATKSHLQSLPDVDPLQVINLQLTSGTTGRPKAVALTSRNLLNNGIAIGRTLRMTPEDILCNVPPLFHCFGLTLGNLAAWSHGASVVYSAEGFDPVRALRAASEERCTAINGVPAHFISELEVLDDMALAATASSTGQGQTACLPKGIEQGESFDLSSLRTGLTSGSTVPIELMHRIMHTIGSREQTVAYGMTETSPVSFGCDVDAAVQQRCETIGRIYPHCHAKIVDPDDPDGKPLPVGQAGEVCTAGYIVMHGYWQEEAKTREVVQTHRDEPDIAWMRTGDMGIMDVDGYVRIVGRSKDVIIRGGENLFPVMIENCVDELPGVMQSAAIAVPCPKMGETVGIFVGRAHGAEGKKLTRAQVRQYVKDNLSLQSAPDWIWWLGEDGVAEELPKTASGKVKKVDLRAWSKDLVEQRIGNARM</sequence>